<accession>A0A423Y594</accession>
<dbReference type="EMBL" id="PQJL01000001">
    <property type="protein sequence ID" value="ROW65059.1"/>
    <property type="molecule type" value="Genomic_DNA"/>
</dbReference>
<evidence type="ECO:0000313" key="1">
    <source>
        <dbReference type="EMBL" id="ROW65059.1"/>
    </source>
</evidence>
<evidence type="ECO:0000313" key="2">
    <source>
        <dbReference type="Proteomes" id="UP000285793"/>
    </source>
</evidence>
<proteinExistence type="predicted"/>
<reference evidence="1 2" key="1">
    <citation type="journal article" date="2018" name="Front. Microbiol.">
        <title>An Investigation of an Acute Gastroenteritis Outbreak: Cronobacter sakazakii, a Potential Cause of Food-Borne Illness.</title>
        <authorList>
            <person name="Yong W."/>
            <person name="Guo B."/>
            <person name="Shi X."/>
            <person name="Cheng T."/>
            <person name="Chen M."/>
            <person name="Jiang X."/>
            <person name="Ye Y."/>
            <person name="Wang J."/>
            <person name="Xie G."/>
            <person name="Ding J."/>
        </authorList>
    </citation>
    <scope>NUCLEOTIDE SEQUENCE [LARGE SCALE GENOMIC DNA]</scope>
    <source>
        <strain evidence="1 2">S1</strain>
    </source>
</reference>
<sequence>MKTHVVPALVPLDGTPEVDSYPWCFALVLRGRFYLGAFLDGSDTPLFALISRLSRDGALHQAALRQSLAFWQARILCLRADERPRAGESAAVQRWVQALRLSFAPAWVRWWVNQAWRFGPRSSALLTELCAADYRLGPNAGVDAVPWREWPACIAQGNHIWIWRQSRHGKYIDAQRIAITQQGSSGKNAAA</sequence>
<protein>
    <submittedName>
        <fullName evidence="1">Uncharacterized protein</fullName>
    </submittedName>
</protein>
<dbReference type="AlphaFoldDB" id="A0A423Y594"/>
<organism evidence="1 2">
    <name type="scientific">Cronobacter malonaticus</name>
    <dbReference type="NCBI Taxonomy" id="413503"/>
    <lineage>
        <taxon>Bacteria</taxon>
        <taxon>Pseudomonadati</taxon>
        <taxon>Pseudomonadota</taxon>
        <taxon>Gammaproteobacteria</taxon>
        <taxon>Enterobacterales</taxon>
        <taxon>Enterobacteriaceae</taxon>
        <taxon>Cronobacter</taxon>
    </lineage>
</organism>
<name>A0A423Y594_9ENTR</name>
<dbReference type="Proteomes" id="UP000285793">
    <property type="component" value="Unassembled WGS sequence"/>
</dbReference>
<gene>
    <name evidence="1" type="ORF">C3E80_01530</name>
</gene>
<comment type="caution">
    <text evidence="1">The sequence shown here is derived from an EMBL/GenBank/DDBJ whole genome shotgun (WGS) entry which is preliminary data.</text>
</comment>